<dbReference type="EMBL" id="AUSV01000097">
    <property type="protein sequence ID" value="ESP91661.1"/>
    <property type="molecule type" value="Genomic_DNA"/>
</dbReference>
<accession>V4H2G6</accession>
<dbReference type="Proteomes" id="UP000017820">
    <property type="component" value="Unassembled WGS sequence"/>
</dbReference>
<evidence type="ECO:0000313" key="1">
    <source>
        <dbReference type="EMBL" id="ESP91661.1"/>
    </source>
</evidence>
<dbReference type="AlphaFoldDB" id="V4H2G6"/>
<reference evidence="1 2" key="1">
    <citation type="submission" date="2013-07" db="EMBL/GenBank/DDBJ databases">
        <title>Draft genome sequence of Pseudoalteromonas luteoviolacea 2ta16.</title>
        <authorList>
            <person name="Allen E.E."/>
            <person name="Azam F."/>
            <person name="Podell S."/>
        </authorList>
    </citation>
    <scope>NUCLEOTIDE SEQUENCE [LARGE SCALE GENOMIC DNA]</scope>
    <source>
        <strain evidence="1 2">2ta16</strain>
    </source>
</reference>
<comment type="caution">
    <text evidence="1">The sequence shown here is derived from an EMBL/GenBank/DDBJ whole genome shotgun (WGS) entry which is preliminary data.</text>
</comment>
<organism evidence="1 2">
    <name type="scientific">Pseudoalteromonas luteoviolacea (strain 2ta16)</name>
    <dbReference type="NCBI Taxonomy" id="1353533"/>
    <lineage>
        <taxon>Bacteria</taxon>
        <taxon>Pseudomonadati</taxon>
        <taxon>Pseudomonadota</taxon>
        <taxon>Gammaproteobacteria</taxon>
        <taxon>Alteromonadales</taxon>
        <taxon>Pseudoalteromonadaceae</taxon>
        <taxon>Pseudoalteromonas</taxon>
    </lineage>
</organism>
<evidence type="ECO:0000313" key="2">
    <source>
        <dbReference type="Proteomes" id="UP000017820"/>
    </source>
</evidence>
<gene>
    <name evidence="1" type="ORF">PL2TA16_00077</name>
</gene>
<feature type="non-terminal residue" evidence="1">
    <location>
        <position position="60"/>
    </location>
</feature>
<proteinExistence type="predicted"/>
<name>V4H2G6_PSEL2</name>
<evidence type="ECO:0008006" key="3">
    <source>
        <dbReference type="Google" id="ProtNLM"/>
    </source>
</evidence>
<protein>
    <recommendedName>
        <fullName evidence="3">SD-repeat containing protein B domain-containing protein</fullName>
    </recommendedName>
</protein>
<sequence length="60" mass="6439">MNLRTTTDANGTFNFTGLRVSNSAGYTVTQGTTDYVEGQDYLGLTADQFGSNNEIKLVLG</sequence>